<dbReference type="InterPro" id="IPR001173">
    <property type="entry name" value="Glyco_trans_2-like"/>
</dbReference>
<evidence type="ECO:0000259" key="1">
    <source>
        <dbReference type="Pfam" id="PF00535"/>
    </source>
</evidence>
<dbReference type="EMBL" id="UINC01151123">
    <property type="protein sequence ID" value="SVD44538.1"/>
    <property type="molecule type" value="Genomic_DNA"/>
</dbReference>
<feature type="domain" description="Glycosyltransferase 2-like" evidence="1">
    <location>
        <begin position="26"/>
        <end position="80"/>
    </location>
</feature>
<dbReference type="Pfam" id="PF00535">
    <property type="entry name" value="Glycos_transf_2"/>
    <property type="match status" value="1"/>
</dbReference>
<dbReference type="Gene3D" id="3.90.550.10">
    <property type="entry name" value="Spore Coat Polysaccharide Biosynthesis Protein SpsA, Chain A"/>
    <property type="match status" value="1"/>
</dbReference>
<proteinExistence type="predicted"/>
<accession>A0A382VF70</accession>
<feature type="non-terminal residue" evidence="2">
    <location>
        <position position="82"/>
    </location>
</feature>
<protein>
    <recommendedName>
        <fullName evidence="1">Glycosyltransferase 2-like domain-containing protein</fullName>
    </recommendedName>
</protein>
<reference evidence="2" key="1">
    <citation type="submission" date="2018-05" db="EMBL/GenBank/DDBJ databases">
        <authorList>
            <person name="Lanie J.A."/>
            <person name="Ng W.-L."/>
            <person name="Kazmierczak K.M."/>
            <person name="Andrzejewski T.M."/>
            <person name="Davidsen T.M."/>
            <person name="Wayne K.J."/>
            <person name="Tettelin H."/>
            <person name="Glass J.I."/>
            <person name="Rusch D."/>
            <person name="Podicherti R."/>
            <person name="Tsui H.-C.T."/>
            <person name="Winkler M.E."/>
        </authorList>
    </citation>
    <scope>NUCLEOTIDE SEQUENCE</scope>
</reference>
<evidence type="ECO:0000313" key="2">
    <source>
        <dbReference type="EMBL" id="SVD44538.1"/>
    </source>
</evidence>
<sequence>MNHVNSSITPVFTETKRSKKIQRPLVIIPTFNEADNIIKILEAIEELPIRISALVVDDSSPDGTTEMVTNHPSFDKNIFLLK</sequence>
<gene>
    <name evidence="2" type="ORF">METZ01_LOCUS397392</name>
</gene>
<organism evidence="2">
    <name type="scientific">marine metagenome</name>
    <dbReference type="NCBI Taxonomy" id="408172"/>
    <lineage>
        <taxon>unclassified sequences</taxon>
        <taxon>metagenomes</taxon>
        <taxon>ecological metagenomes</taxon>
    </lineage>
</organism>
<name>A0A382VF70_9ZZZZ</name>
<dbReference type="SUPFAM" id="SSF53448">
    <property type="entry name" value="Nucleotide-diphospho-sugar transferases"/>
    <property type="match status" value="1"/>
</dbReference>
<dbReference type="InterPro" id="IPR029044">
    <property type="entry name" value="Nucleotide-diphossugar_trans"/>
</dbReference>
<dbReference type="AlphaFoldDB" id="A0A382VF70"/>